<keyword evidence="3" id="KW-0540">Nuclease</keyword>
<feature type="non-terminal residue" evidence="9">
    <location>
        <position position="1"/>
    </location>
</feature>
<dbReference type="Pfam" id="PF17768">
    <property type="entry name" value="RecJ_OB"/>
    <property type="match status" value="1"/>
</dbReference>
<dbReference type="PANTHER" id="PTHR30255:SF2">
    <property type="entry name" value="SINGLE-STRANDED-DNA-SPECIFIC EXONUCLEASE RECJ"/>
    <property type="match status" value="1"/>
</dbReference>
<evidence type="ECO:0000256" key="4">
    <source>
        <dbReference type="ARBA" id="ARBA00022801"/>
    </source>
</evidence>
<keyword evidence="5" id="KW-0269">Exonuclease</keyword>
<evidence type="ECO:0000256" key="5">
    <source>
        <dbReference type="ARBA" id="ARBA00022839"/>
    </source>
</evidence>
<dbReference type="NCBIfam" id="TIGR00644">
    <property type="entry name" value="recJ"/>
    <property type="match status" value="1"/>
</dbReference>
<evidence type="ECO:0000256" key="2">
    <source>
        <dbReference type="ARBA" id="ARBA00019841"/>
    </source>
</evidence>
<evidence type="ECO:0000259" key="8">
    <source>
        <dbReference type="Pfam" id="PF17768"/>
    </source>
</evidence>
<dbReference type="InterPro" id="IPR051673">
    <property type="entry name" value="SSDNA_exonuclease_RecJ"/>
</dbReference>
<dbReference type="PANTHER" id="PTHR30255">
    <property type="entry name" value="SINGLE-STRANDED-DNA-SPECIFIC EXONUCLEASE RECJ"/>
    <property type="match status" value="1"/>
</dbReference>
<sequence>VPSKGWREQEYDAQLAKSLSDSLNLSPLLSRLLVQRGVTDHSTAHRFLHPSVEQLHDPFQLPDFSKSIDRLMTAVQKGQPIVIHGDYDVDGVTSTVMVNRLLELLGAKVSYYIPNRFSDGYGLSPESIRKLHDGGAEVIVSVDCGIRSIEAANRADQLGIDLIVTDHHEPLVTSQGPQLPNAFSVINPRLAGSSYPEKNLSGAGVAFKLVQGLCQRTGHQDWLPAFAKLAAIGTVADVVPLQGENRVIVSLGLEQLSSGPNNVGLDALVAVAGLAGKSIDSENLAFRVIPRLNAAGRMGSADLAARLLLTNGPSRESEANGLARELDELNTQRRQEQSNVFTKAKERIDADSEIGSHKVIVIGGEGWHRGVIGIVASRLVETYEKPSIVLSIEGEVAYGSGRSTAHFDLLGGLNQCAELFTQFGGHRMAAGVTLETANLSILQLRMNQYADMRASEEEDEFKLEIDAPLELKELNGEVVAGINQLRPFGRGNPDPVFQASGVKVVEGPTVLKDQHLVMTLNQEGYVFRAIAWQSAHRREFILGLGGEIDVAYSIMENHFRGESSVQLSVADVREAR</sequence>
<dbReference type="GO" id="GO:0006310">
    <property type="term" value="P:DNA recombination"/>
    <property type="evidence" value="ECO:0007669"/>
    <property type="project" value="InterPro"/>
</dbReference>
<dbReference type="InterPro" id="IPR003156">
    <property type="entry name" value="DHHA1_dom"/>
</dbReference>
<reference evidence="9" key="1">
    <citation type="submission" date="2018-05" db="EMBL/GenBank/DDBJ databases">
        <authorList>
            <person name="Lanie J.A."/>
            <person name="Ng W.-L."/>
            <person name="Kazmierczak K.M."/>
            <person name="Andrzejewski T.M."/>
            <person name="Davidsen T.M."/>
            <person name="Wayne K.J."/>
            <person name="Tettelin H."/>
            <person name="Glass J.I."/>
            <person name="Rusch D."/>
            <person name="Podicherti R."/>
            <person name="Tsui H.-C.T."/>
            <person name="Winkler M.E."/>
        </authorList>
    </citation>
    <scope>NUCLEOTIDE SEQUENCE</scope>
</reference>
<name>A0A381NGX2_9ZZZZ</name>
<feature type="domain" description="RecJ OB" evidence="8">
    <location>
        <begin position="465"/>
        <end position="571"/>
    </location>
</feature>
<dbReference type="InterPro" id="IPR041122">
    <property type="entry name" value="RecJ_OB"/>
</dbReference>
<dbReference type="GO" id="GO:0003676">
    <property type="term" value="F:nucleic acid binding"/>
    <property type="evidence" value="ECO:0007669"/>
    <property type="project" value="InterPro"/>
</dbReference>
<dbReference type="Pfam" id="PF01368">
    <property type="entry name" value="DHH"/>
    <property type="match status" value="1"/>
</dbReference>
<dbReference type="GO" id="GO:0008409">
    <property type="term" value="F:5'-3' exonuclease activity"/>
    <property type="evidence" value="ECO:0007669"/>
    <property type="project" value="InterPro"/>
</dbReference>
<dbReference type="Pfam" id="PF02272">
    <property type="entry name" value="DHHA1"/>
    <property type="match status" value="1"/>
</dbReference>
<evidence type="ECO:0000256" key="1">
    <source>
        <dbReference type="ARBA" id="ARBA00005915"/>
    </source>
</evidence>
<dbReference type="EMBL" id="UINC01000327">
    <property type="protein sequence ID" value="SUZ53344.1"/>
    <property type="molecule type" value="Genomic_DNA"/>
</dbReference>
<dbReference type="Gene3D" id="3.90.1640.30">
    <property type="match status" value="1"/>
</dbReference>
<dbReference type="InterPro" id="IPR001667">
    <property type="entry name" value="DDH_dom"/>
</dbReference>
<feature type="domain" description="DDH" evidence="6">
    <location>
        <begin position="81"/>
        <end position="234"/>
    </location>
</feature>
<dbReference type="SUPFAM" id="SSF64182">
    <property type="entry name" value="DHH phosphoesterases"/>
    <property type="match status" value="1"/>
</dbReference>
<keyword evidence="4" id="KW-0378">Hydrolase</keyword>
<proteinExistence type="inferred from homology"/>
<evidence type="ECO:0000259" key="7">
    <source>
        <dbReference type="Pfam" id="PF02272"/>
    </source>
</evidence>
<protein>
    <recommendedName>
        <fullName evidence="2">Single-stranded-DNA-specific exonuclease RecJ</fullName>
    </recommendedName>
</protein>
<organism evidence="9">
    <name type="scientific">marine metagenome</name>
    <dbReference type="NCBI Taxonomy" id="408172"/>
    <lineage>
        <taxon>unclassified sequences</taxon>
        <taxon>metagenomes</taxon>
        <taxon>ecological metagenomes</taxon>
    </lineage>
</organism>
<evidence type="ECO:0000256" key="3">
    <source>
        <dbReference type="ARBA" id="ARBA00022722"/>
    </source>
</evidence>
<accession>A0A381NGX2</accession>
<evidence type="ECO:0000259" key="6">
    <source>
        <dbReference type="Pfam" id="PF01368"/>
    </source>
</evidence>
<gene>
    <name evidence="9" type="ORF">METZ01_LOCUS6198</name>
</gene>
<dbReference type="Gene3D" id="3.10.310.30">
    <property type="match status" value="1"/>
</dbReference>
<dbReference type="GO" id="GO:0006281">
    <property type="term" value="P:DNA repair"/>
    <property type="evidence" value="ECO:0007669"/>
    <property type="project" value="InterPro"/>
</dbReference>
<evidence type="ECO:0000313" key="9">
    <source>
        <dbReference type="EMBL" id="SUZ53344.1"/>
    </source>
</evidence>
<dbReference type="InterPro" id="IPR038763">
    <property type="entry name" value="DHH_sf"/>
</dbReference>
<comment type="similarity">
    <text evidence="1">Belongs to the RecJ family.</text>
</comment>
<dbReference type="AlphaFoldDB" id="A0A381NGX2"/>
<feature type="domain" description="DHHA1" evidence="7">
    <location>
        <begin position="358"/>
        <end position="439"/>
    </location>
</feature>
<dbReference type="InterPro" id="IPR004610">
    <property type="entry name" value="RecJ"/>
</dbReference>